<protein>
    <recommendedName>
        <fullName evidence="3">Porin</fullName>
    </recommendedName>
</protein>
<accession>A0A0C1L0J1</accession>
<evidence type="ECO:0008006" key="3">
    <source>
        <dbReference type="Google" id="ProtNLM"/>
    </source>
</evidence>
<dbReference type="Pfam" id="PF19577">
    <property type="entry name" value="DcaP"/>
    <property type="match status" value="1"/>
</dbReference>
<keyword evidence="2" id="KW-1185">Reference proteome</keyword>
<dbReference type="Proteomes" id="UP000031408">
    <property type="component" value="Unassembled WGS sequence"/>
</dbReference>
<reference evidence="1 2" key="1">
    <citation type="submission" date="2014-11" db="EMBL/GenBank/DDBJ databases">
        <title>Genome sequence of Flavihumibacter solisilvae 3-3.</title>
        <authorList>
            <person name="Zhou G."/>
            <person name="Li M."/>
            <person name="Wang G."/>
        </authorList>
    </citation>
    <scope>NUCLEOTIDE SEQUENCE [LARGE SCALE GENOMIC DNA]</scope>
    <source>
        <strain evidence="1 2">3-3</strain>
    </source>
</reference>
<dbReference type="SUPFAM" id="SSF56935">
    <property type="entry name" value="Porins"/>
    <property type="match status" value="1"/>
</dbReference>
<evidence type="ECO:0000313" key="2">
    <source>
        <dbReference type="Proteomes" id="UP000031408"/>
    </source>
</evidence>
<dbReference type="AlphaFoldDB" id="A0A0C1L0J1"/>
<organism evidence="1 2">
    <name type="scientific">Flavihumibacter solisilvae</name>
    <dbReference type="NCBI Taxonomy" id="1349421"/>
    <lineage>
        <taxon>Bacteria</taxon>
        <taxon>Pseudomonadati</taxon>
        <taxon>Bacteroidota</taxon>
        <taxon>Chitinophagia</taxon>
        <taxon>Chitinophagales</taxon>
        <taxon>Chitinophagaceae</taxon>
        <taxon>Flavihumibacter</taxon>
    </lineage>
</organism>
<dbReference type="STRING" id="1349421.OI18_20090"/>
<evidence type="ECO:0000313" key="1">
    <source>
        <dbReference type="EMBL" id="KIC93061.1"/>
    </source>
</evidence>
<comment type="caution">
    <text evidence="1">The sequence shown here is derived from an EMBL/GenBank/DDBJ whole genome shotgun (WGS) entry which is preliminary data.</text>
</comment>
<name>A0A0C1L0J1_9BACT</name>
<sequence length="364" mass="41747">MMDAGYNFNQIQPDWYDVIRTTKLPAFKNQYGADGNFYFSVRQTRLGFKNYFPTGLGELKTQFEFEMFGTGVDAGQTTIRLRHAYAELGKFGAGQYWSPFMDIDVFPNTVEYWGPPGMAFFRNVQFRYMPIQGDTRLTIALERPGASADQGIYANRIELDDVAGHFRWPDLSAEYRRAFKFGYIELAAIFRRMEWEDLGTDQYDLSGDELGWGVNLSTNVNLTENDVIRGSVLYGEGVQNYMNDAPVDIGIKNNFNDPVKPVEGVALPVFGLVAFIDHKWNEKFSTAAGYSRIDIDNSDAMTPDAFKSGQYVVANLMWYPVKNVMAGVEFQWGDRRNYTDGWSTSITKVQFSFKYNFSQMFYRR</sequence>
<gene>
    <name evidence="1" type="ORF">OI18_20090</name>
</gene>
<dbReference type="EMBL" id="JSVC01000024">
    <property type="protein sequence ID" value="KIC93061.1"/>
    <property type="molecule type" value="Genomic_DNA"/>
</dbReference>
<dbReference type="InterPro" id="IPR045748">
    <property type="entry name" value="DcaP"/>
</dbReference>
<proteinExistence type="predicted"/>